<dbReference type="AlphaFoldDB" id="A0A7V2WLI8"/>
<evidence type="ECO:0000256" key="1">
    <source>
        <dbReference type="SAM" id="Phobius"/>
    </source>
</evidence>
<evidence type="ECO:0000313" key="2">
    <source>
        <dbReference type="EMBL" id="HFC03237.1"/>
    </source>
</evidence>
<feature type="transmembrane region" description="Helical" evidence="1">
    <location>
        <begin position="25"/>
        <end position="43"/>
    </location>
</feature>
<organism evidence="2">
    <name type="scientific">Nitratifractor salsuginis</name>
    <dbReference type="NCBI Taxonomy" id="269261"/>
    <lineage>
        <taxon>Bacteria</taxon>
        <taxon>Pseudomonadati</taxon>
        <taxon>Campylobacterota</taxon>
        <taxon>Epsilonproteobacteria</taxon>
        <taxon>Campylobacterales</taxon>
        <taxon>Sulfurovaceae</taxon>
        <taxon>Nitratifractor</taxon>
    </lineage>
</organism>
<gene>
    <name evidence="2" type="ORF">ENJ74_00045</name>
</gene>
<dbReference type="EMBL" id="DRNO01000003">
    <property type="protein sequence ID" value="HFC03237.1"/>
    <property type="molecule type" value="Genomic_DNA"/>
</dbReference>
<keyword evidence="1" id="KW-0472">Membrane</keyword>
<reference evidence="2" key="1">
    <citation type="journal article" date="2020" name="mSystems">
        <title>Genome- and Community-Level Interaction Insights into Carbon Utilization and Element Cycling Functions of Hydrothermarchaeota in Hydrothermal Sediment.</title>
        <authorList>
            <person name="Zhou Z."/>
            <person name="Liu Y."/>
            <person name="Xu W."/>
            <person name="Pan J."/>
            <person name="Luo Z.H."/>
            <person name="Li M."/>
        </authorList>
    </citation>
    <scope>NUCLEOTIDE SEQUENCE [LARGE SCALE GENOMIC DNA]</scope>
    <source>
        <strain evidence="2">HyVt-513</strain>
    </source>
</reference>
<accession>A0A7V2WLI8</accession>
<keyword evidence="1" id="KW-1133">Transmembrane helix</keyword>
<protein>
    <submittedName>
        <fullName evidence="2">Peptide deformylase</fullName>
    </submittedName>
</protein>
<feature type="transmembrane region" description="Helical" evidence="1">
    <location>
        <begin position="63"/>
        <end position="81"/>
    </location>
</feature>
<proteinExistence type="predicted"/>
<keyword evidence="1" id="KW-0812">Transmembrane</keyword>
<name>A0A7V2WLI8_9BACT</name>
<feature type="non-terminal residue" evidence="2">
    <location>
        <position position="1"/>
    </location>
</feature>
<sequence length="88" mass="9974">LTPLAAKLFHWSNETVSKIYAFDKFAFPFVLVLLVVYFIYAQYEAKKYRQCSSCQIGNQIGIIIKRLVAAVAFAIGAWLLVNPQSPLF</sequence>
<comment type="caution">
    <text evidence="2">The sequence shown here is derived from an EMBL/GenBank/DDBJ whole genome shotgun (WGS) entry which is preliminary data.</text>
</comment>
<dbReference type="Proteomes" id="UP000885722">
    <property type="component" value="Unassembled WGS sequence"/>
</dbReference>